<dbReference type="InterPro" id="IPR011517">
    <property type="entry name" value="RNA_pol_sigma70_ECF-like"/>
</dbReference>
<dbReference type="InterPro" id="IPR013324">
    <property type="entry name" value="RNA_pol_sigma_r3/r4-like"/>
</dbReference>
<dbReference type="NCBIfam" id="TIGR02999">
    <property type="entry name" value="Sig-70_X6"/>
    <property type="match status" value="1"/>
</dbReference>
<name>A0A517NP89_9BACT</name>
<dbReference type="InterPro" id="IPR036388">
    <property type="entry name" value="WH-like_DNA-bd_sf"/>
</dbReference>
<protein>
    <submittedName>
        <fullName evidence="2">ECF sigma factor</fullName>
    </submittedName>
</protein>
<evidence type="ECO:0000313" key="3">
    <source>
        <dbReference type="Proteomes" id="UP000319817"/>
    </source>
</evidence>
<dbReference type="AlphaFoldDB" id="A0A517NP89"/>
<dbReference type="SUPFAM" id="SSF88659">
    <property type="entry name" value="Sigma3 and sigma4 domains of RNA polymerase sigma factors"/>
    <property type="match status" value="1"/>
</dbReference>
<accession>A0A517NP89</accession>
<dbReference type="Proteomes" id="UP000319817">
    <property type="component" value="Chromosome"/>
</dbReference>
<evidence type="ECO:0000259" key="1">
    <source>
        <dbReference type="Pfam" id="PF07638"/>
    </source>
</evidence>
<dbReference type="InterPro" id="IPR014284">
    <property type="entry name" value="RNA_pol_sigma-70_dom"/>
</dbReference>
<gene>
    <name evidence="2" type="ORF">K239x_08810</name>
</gene>
<reference evidence="2 3" key="1">
    <citation type="submission" date="2019-02" db="EMBL/GenBank/DDBJ databases">
        <title>Deep-cultivation of Planctomycetes and their phenomic and genomic characterization uncovers novel biology.</title>
        <authorList>
            <person name="Wiegand S."/>
            <person name="Jogler M."/>
            <person name="Boedeker C."/>
            <person name="Pinto D."/>
            <person name="Vollmers J."/>
            <person name="Rivas-Marin E."/>
            <person name="Kohn T."/>
            <person name="Peeters S.H."/>
            <person name="Heuer A."/>
            <person name="Rast P."/>
            <person name="Oberbeckmann S."/>
            <person name="Bunk B."/>
            <person name="Jeske O."/>
            <person name="Meyerdierks A."/>
            <person name="Storesund J.E."/>
            <person name="Kallscheuer N."/>
            <person name="Luecker S."/>
            <person name="Lage O.M."/>
            <person name="Pohl T."/>
            <person name="Merkel B.J."/>
            <person name="Hornburger P."/>
            <person name="Mueller R.-W."/>
            <person name="Bruemmer F."/>
            <person name="Labrenz M."/>
            <person name="Spormann A.M."/>
            <person name="Op den Camp H."/>
            <person name="Overmann J."/>
            <person name="Amann R."/>
            <person name="Jetten M.S.M."/>
            <person name="Mascher T."/>
            <person name="Medema M.H."/>
            <person name="Devos D.P."/>
            <person name="Kaster A.-K."/>
            <person name="Ovreas L."/>
            <person name="Rohde M."/>
            <person name="Galperin M.Y."/>
            <person name="Jogler C."/>
        </authorList>
    </citation>
    <scope>NUCLEOTIDE SEQUENCE [LARGE SCALE GENOMIC DNA]</scope>
    <source>
        <strain evidence="2 3">K23_9</strain>
    </source>
</reference>
<dbReference type="GO" id="GO:0006352">
    <property type="term" value="P:DNA-templated transcription initiation"/>
    <property type="evidence" value="ECO:0007669"/>
    <property type="project" value="InterPro"/>
</dbReference>
<proteinExistence type="predicted"/>
<dbReference type="InterPro" id="IPR053812">
    <property type="entry name" value="HTH_Sigma70_ECF-like"/>
</dbReference>
<keyword evidence="3" id="KW-1185">Reference proteome</keyword>
<dbReference type="OrthoDB" id="278371at2"/>
<dbReference type="Gene3D" id="1.10.10.10">
    <property type="entry name" value="Winged helix-like DNA-binding domain superfamily/Winged helix DNA-binding domain"/>
    <property type="match status" value="1"/>
</dbReference>
<dbReference type="NCBIfam" id="TIGR02937">
    <property type="entry name" value="sigma70-ECF"/>
    <property type="match status" value="1"/>
</dbReference>
<dbReference type="EMBL" id="CP036526">
    <property type="protein sequence ID" value="QDT08938.1"/>
    <property type="molecule type" value="Genomic_DNA"/>
</dbReference>
<sequence>MSERDDVTQVLNSLESREHESADLLPLVYRELRRLAADRLRNERAGQTLQATALVHEAYLRLVDTEHQQRWDSRHHFFAAAAESMRRILIDNARRKQTVKHGGQWTRSDFDANQIETPDAEIDLLSLDEALDRLQAEEPDAALLVKLRYFSGLTVSQAAEVLDVSTRSAERLWTFARAWLFQSME</sequence>
<evidence type="ECO:0000313" key="2">
    <source>
        <dbReference type="EMBL" id="QDT08938.1"/>
    </source>
</evidence>
<dbReference type="RefSeq" id="WP_145416401.1">
    <property type="nucleotide sequence ID" value="NZ_CP036526.1"/>
</dbReference>
<dbReference type="GO" id="GO:0003700">
    <property type="term" value="F:DNA-binding transcription factor activity"/>
    <property type="evidence" value="ECO:0007669"/>
    <property type="project" value="InterPro"/>
</dbReference>
<organism evidence="2 3">
    <name type="scientific">Stieleria marina</name>
    <dbReference type="NCBI Taxonomy" id="1930275"/>
    <lineage>
        <taxon>Bacteria</taxon>
        <taxon>Pseudomonadati</taxon>
        <taxon>Planctomycetota</taxon>
        <taxon>Planctomycetia</taxon>
        <taxon>Pirellulales</taxon>
        <taxon>Pirellulaceae</taxon>
        <taxon>Stieleria</taxon>
    </lineage>
</organism>
<dbReference type="Pfam" id="PF07638">
    <property type="entry name" value="Sigma70_ECF"/>
    <property type="match status" value="1"/>
</dbReference>
<feature type="domain" description="RNA polymerase sigma-70 ECF-like HTH" evidence="1">
    <location>
        <begin position="5"/>
        <end position="184"/>
    </location>
</feature>